<dbReference type="Proteomes" id="UP001374579">
    <property type="component" value="Unassembled WGS sequence"/>
</dbReference>
<reference evidence="3 4" key="1">
    <citation type="submission" date="2024-02" db="EMBL/GenBank/DDBJ databases">
        <title>Chromosome-scale genome assembly of the rough periwinkle Littorina saxatilis.</title>
        <authorList>
            <person name="De Jode A."/>
            <person name="Faria R."/>
            <person name="Formenti G."/>
            <person name="Sims Y."/>
            <person name="Smith T.P."/>
            <person name="Tracey A."/>
            <person name="Wood J.M.D."/>
            <person name="Zagrodzka Z.B."/>
            <person name="Johannesson K."/>
            <person name="Butlin R.K."/>
            <person name="Leder E.H."/>
        </authorList>
    </citation>
    <scope>NUCLEOTIDE SEQUENCE [LARGE SCALE GENOMIC DNA]</scope>
    <source>
        <strain evidence="3">Snail1</strain>
        <tissue evidence="3">Muscle</tissue>
    </source>
</reference>
<organism evidence="3 4">
    <name type="scientific">Littorina saxatilis</name>
    <dbReference type="NCBI Taxonomy" id="31220"/>
    <lineage>
        <taxon>Eukaryota</taxon>
        <taxon>Metazoa</taxon>
        <taxon>Spiralia</taxon>
        <taxon>Lophotrochozoa</taxon>
        <taxon>Mollusca</taxon>
        <taxon>Gastropoda</taxon>
        <taxon>Caenogastropoda</taxon>
        <taxon>Littorinimorpha</taxon>
        <taxon>Littorinoidea</taxon>
        <taxon>Littorinidae</taxon>
        <taxon>Littorina</taxon>
    </lineage>
</organism>
<dbReference type="AlphaFoldDB" id="A0AAN9AK40"/>
<keyword evidence="4" id="KW-1185">Reference proteome</keyword>
<evidence type="ECO:0000256" key="1">
    <source>
        <dbReference type="SAM" id="Phobius"/>
    </source>
</evidence>
<name>A0AAN9AK40_9CAEN</name>
<dbReference type="EMBL" id="JBAMIC010004070">
    <property type="protein sequence ID" value="KAK7088388.1"/>
    <property type="molecule type" value="Genomic_DNA"/>
</dbReference>
<evidence type="ECO:0000256" key="2">
    <source>
        <dbReference type="SAM" id="SignalP"/>
    </source>
</evidence>
<keyword evidence="1" id="KW-0812">Transmembrane</keyword>
<keyword evidence="1" id="KW-0472">Membrane</keyword>
<keyword evidence="2" id="KW-0732">Signal</keyword>
<evidence type="ECO:0000313" key="4">
    <source>
        <dbReference type="Proteomes" id="UP001374579"/>
    </source>
</evidence>
<sequence length="220" mass="23856">MHRFAVLFALGAVLSWSAGVQGVDCTDMMAEQAEKNKCLTKYGITSETDVDQLQTSIKTNLNSTCKDIEKYKSALTCAITISKDCKVSRGEDPNVIPDPKKVSEGVSYLCDHYQEIDSPCYQRVSEATSQCLVFKVQAAFSDPGEQDTTLVTCKTLEFSIDCMNQNLNVCPGKTLEVFVNYIQYFIPPACGGAPVLSGTAFVILSLAALIAITVGSSPDY</sequence>
<proteinExistence type="predicted"/>
<accession>A0AAN9AK40</accession>
<keyword evidence="1" id="KW-1133">Transmembrane helix</keyword>
<feature type="chain" id="PRO_5043026590" evidence="2">
    <location>
        <begin position="23"/>
        <end position="220"/>
    </location>
</feature>
<feature type="transmembrane region" description="Helical" evidence="1">
    <location>
        <begin position="195"/>
        <end position="214"/>
    </location>
</feature>
<gene>
    <name evidence="3" type="ORF">V1264_022313</name>
</gene>
<comment type="caution">
    <text evidence="3">The sequence shown here is derived from an EMBL/GenBank/DDBJ whole genome shotgun (WGS) entry which is preliminary data.</text>
</comment>
<feature type="signal peptide" evidence="2">
    <location>
        <begin position="1"/>
        <end position="22"/>
    </location>
</feature>
<evidence type="ECO:0000313" key="3">
    <source>
        <dbReference type="EMBL" id="KAK7088388.1"/>
    </source>
</evidence>
<protein>
    <submittedName>
        <fullName evidence="3">Uncharacterized protein</fullName>
    </submittedName>
</protein>